<accession>A0A2H0XDN5</accession>
<dbReference type="SMART" id="SM00460">
    <property type="entry name" value="TGc"/>
    <property type="match status" value="1"/>
</dbReference>
<proteinExistence type="predicted"/>
<evidence type="ECO:0000313" key="3">
    <source>
        <dbReference type="EMBL" id="PIS22992.1"/>
    </source>
</evidence>
<dbReference type="AlphaFoldDB" id="A0A2H0XDN5"/>
<comment type="caution">
    <text evidence="3">The sequence shown here is derived from an EMBL/GenBank/DDBJ whole genome shotgun (WGS) entry which is preliminary data.</text>
</comment>
<feature type="transmembrane region" description="Helical" evidence="1">
    <location>
        <begin position="520"/>
        <end position="539"/>
    </location>
</feature>
<reference evidence="4" key="1">
    <citation type="submission" date="2017-09" db="EMBL/GenBank/DDBJ databases">
        <title>Depth-based differentiation of microbial function through sediment-hosted aquifers and enrichment of novel symbionts in the deep terrestrial subsurface.</title>
        <authorList>
            <person name="Probst A.J."/>
            <person name="Ladd B."/>
            <person name="Jarett J.K."/>
            <person name="Geller-Mcgrath D.E."/>
            <person name="Sieber C.M.K."/>
            <person name="Emerson J.B."/>
            <person name="Anantharaman K."/>
            <person name="Thomas B.C."/>
            <person name="Malmstrom R."/>
            <person name="Stieglmeier M."/>
            <person name="Klingl A."/>
            <person name="Woyke T."/>
            <person name="Ryan C.M."/>
            <person name="Banfield J.F."/>
        </authorList>
    </citation>
    <scope>NUCLEOTIDE SEQUENCE [LARGE SCALE GENOMIC DNA]</scope>
</reference>
<dbReference type="Pfam" id="PF01841">
    <property type="entry name" value="Transglut_core"/>
    <property type="match status" value="1"/>
</dbReference>
<keyword evidence="1" id="KW-0812">Transmembrane</keyword>
<protein>
    <recommendedName>
        <fullName evidence="2">Transglutaminase-like domain-containing protein</fullName>
    </recommendedName>
</protein>
<dbReference type="PANTHER" id="PTHR33490:SF6">
    <property type="entry name" value="SLL1049 PROTEIN"/>
    <property type="match status" value="1"/>
</dbReference>
<dbReference type="PANTHER" id="PTHR33490">
    <property type="entry name" value="BLR5614 PROTEIN-RELATED"/>
    <property type="match status" value="1"/>
</dbReference>
<evidence type="ECO:0000313" key="4">
    <source>
        <dbReference type="Proteomes" id="UP000230340"/>
    </source>
</evidence>
<keyword evidence="1" id="KW-0472">Membrane</keyword>
<dbReference type="SUPFAM" id="SSF54001">
    <property type="entry name" value="Cysteine proteinases"/>
    <property type="match status" value="1"/>
</dbReference>
<sequence>MSNKSFLSIIILALLFLFFYGNSSYAEENFLMDINATYDLSDDNYTLVSLTNTVTNLTQNYVLGEQVLETGFSAVFDVTAYSSNKSLSATVKAGGNGKIELKFDNPVVGKGVTYDIKVSYKTTEALIKNGLTKEIYIPKVFGSTGISKYTVSIIFPHSLGSPQFISPKPTSYNDGKINNTIRFSESQIFTNGITVFFGDYQIYNFELFYDLANQDVFKRDFSIPIPPNIKDRQLVAISDIQPTPREIYKDEDGNYFAKIQLASKESLSVRVSGLVKVIAVRADMAKSGKVDAVPSDIKKTYTVARPLWESNDLKIKQIGADLFNPNLSVAQNAEKVYLFVKDTLDYNHDKTRETRLGAVKALQNPTISVCMEYSDLTIAILRSIGIPAREIEGYAYSEDIAKKPLSVFYNEETDFLHSWVEFYDPVLGWIPFDPTWGDTSGLDYFNNMDTNHISFIIKGHDSAGPLPPGSFRSTGSNAKQINISFGSVEAWYTAKDLESMVTGITQNRFEDIILRDPLEIFLVLLLCGSFGFLLFHLVVRSK</sequence>
<dbReference type="Proteomes" id="UP000230340">
    <property type="component" value="Unassembled WGS sequence"/>
</dbReference>
<dbReference type="Gene3D" id="3.10.620.30">
    <property type="match status" value="1"/>
</dbReference>
<evidence type="ECO:0000256" key="1">
    <source>
        <dbReference type="SAM" id="Phobius"/>
    </source>
</evidence>
<dbReference type="InterPro" id="IPR038765">
    <property type="entry name" value="Papain-like_cys_pep_sf"/>
</dbReference>
<keyword evidence="1" id="KW-1133">Transmembrane helix</keyword>
<feature type="domain" description="Transglutaminase-like" evidence="2">
    <location>
        <begin position="363"/>
        <end position="436"/>
    </location>
</feature>
<gene>
    <name evidence="3" type="ORF">COT49_02805</name>
</gene>
<organism evidence="3 4">
    <name type="scientific">candidate division WWE3 bacterium CG08_land_8_20_14_0_20_40_13</name>
    <dbReference type="NCBI Taxonomy" id="1975084"/>
    <lineage>
        <taxon>Bacteria</taxon>
        <taxon>Katanobacteria</taxon>
    </lineage>
</organism>
<dbReference type="InterPro" id="IPR002931">
    <property type="entry name" value="Transglutaminase-like"/>
</dbReference>
<dbReference type="EMBL" id="PEYT01000023">
    <property type="protein sequence ID" value="PIS22992.1"/>
    <property type="molecule type" value="Genomic_DNA"/>
</dbReference>
<name>A0A2H0XDN5_UNCKA</name>
<evidence type="ECO:0000259" key="2">
    <source>
        <dbReference type="SMART" id="SM00460"/>
    </source>
</evidence>